<dbReference type="PANTHER" id="PTHR46733:SF4">
    <property type="entry name" value="HEAT SHOCK PROTEIN 21, CHLOROPLASTIC"/>
    <property type="match status" value="1"/>
</dbReference>
<feature type="compositionally biased region" description="Basic and acidic residues" evidence="4">
    <location>
        <begin position="45"/>
        <end position="54"/>
    </location>
</feature>
<comment type="caution">
    <text evidence="6">The sequence shown here is derived from an EMBL/GenBank/DDBJ whole genome shotgun (WGS) entry which is preliminary data.</text>
</comment>
<dbReference type="GO" id="GO:0009408">
    <property type="term" value="P:response to heat"/>
    <property type="evidence" value="ECO:0007669"/>
    <property type="project" value="InterPro"/>
</dbReference>
<evidence type="ECO:0000256" key="2">
    <source>
        <dbReference type="PROSITE-ProRule" id="PRU00285"/>
    </source>
</evidence>
<evidence type="ECO:0000313" key="6">
    <source>
        <dbReference type="EMBL" id="MBK1704942.1"/>
    </source>
</evidence>
<evidence type="ECO:0000256" key="1">
    <source>
        <dbReference type="ARBA" id="ARBA00023016"/>
    </source>
</evidence>
<feature type="region of interest" description="Disordered" evidence="4">
    <location>
        <begin position="34"/>
        <end position="62"/>
    </location>
</feature>
<reference evidence="6" key="1">
    <citation type="submission" date="2017-08" db="EMBL/GenBank/DDBJ databases">
        <authorList>
            <person name="Imhoff J.F."/>
            <person name="Rahn T."/>
            <person name="Kuenzel S."/>
            <person name="Neulinger S.C."/>
        </authorList>
    </citation>
    <scope>NUCLEOTIDE SEQUENCE</scope>
    <source>
        <strain evidence="6">DSM 11080</strain>
    </source>
</reference>
<feature type="domain" description="SHSP" evidence="5">
    <location>
        <begin position="62"/>
        <end position="172"/>
    </location>
</feature>
<evidence type="ECO:0000259" key="5">
    <source>
        <dbReference type="PROSITE" id="PS01031"/>
    </source>
</evidence>
<dbReference type="Pfam" id="PF00011">
    <property type="entry name" value="HSP20"/>
    <property type="match status" value="1"/>
</dbReference>
<dbReference type="AlphaFoldDB" id="A0AAJ0U493"/>
<keyword evidence="7" id="KW-1185">Reference proteome</keyword>
<evidence type="ECO:0000313" key="7">
    <source>
        <dbReference type="Proteomes" id="UP001296776"/>
    </source>
</evidence>
<name>A0AAJ0U493_9GAMM</name>
<dbReference type="InterPro" id="IPR044587">
    <property type="entry name" value="HSP21-like"/>
</dbReference>
<dbReference type="SUPFAM" id="SSF49764">
    <property type="entry name" value="HSP20-like chaperones"/>
    <property type="match status" value="1"/>
</dbReference>
<dbReference type="InterPro" id="IPR002068">
    <property type="entry name" value="A-crystallin/Hsp20_dom"/>
</dbReference>
<dbReference type="InterPro" id="IPR008978">
    <property type="entry name" value="HSP20-like_chaperone"/>
</dbReference>
<evidence type="ECO:0000256" key="4">
    <source>
        <dbReference type="SAM" id="MobiDB-lite"/>
    </source>
</evidence>
<reference evidence="6" key="2">
    <citation type="journal article" date="2020" name="Microorganisms">
        <title>Osmotic Adaptation and Compatible Solute Biosynthesis of Phototrophic Bacteria as Revealed from Genome Analyses.</title>
        <authorList>
            <person name="Imhoff J.F."/>
            <person name="Rahn T."/>
            <person name="Kunzel S."/>
            <person name="Keller A."/>
            <person name="Neulinger S.C."/>
        </authorList>
    </citation>
    <scope>NUCLEOTIDE SEQUENCE</scope>
    <source>
        <strain evidence="6">DSM 11080</strain>
    </source>
</reference>
<accession>A0AAJ0U493</accession>
<keyword evidence="1" id="KW-0346">Stress response</keyword>
<sequence>MSTNLQQFRENMTDAWDRLVQGWSQGWNELSRRASGAMTRFGPKRRGDGDEPSRHAQQHALRSSGWGVLAAEVFDDEDRVRVRLEAPGMHKDDLNLTVLDNCLLVRGEKHFEDDRSDGRYRITERAYGVFERSIPLPAAVDSDRAEARYEHGVLRVELPKTAPQGRRRVTVG</sequence>
<comment type="similarity">
    <text evidence="2 3">Belongs to the small heat shock protein (HSP20) family.</text>
</comment>
<dbReference type="PANTHER" id="PTHR46733">
    <property type="entry name" value="26.5 KDA HEAT SHOCK PROTEIN, MITOCHONDRIAL"/>
    <property type="match status" value="1"/>
</dbReference>
<dbReference type="CDD" id="cd06464">
    <property type="entry name" value="ACD_sHsps-like"/>
    <property type="match status" value="1"/>
</dbReference>
<dbReference type="Gene3D" id="2.60.40.790">
    <property type="match status" value="1"/>
</dbReference>
<gene>
    <name evidence="6" type="ORF">CKO40_10430</name>
</gene>
<evidence type="ECO:0000256" key="3">
    <source>
        <dbReference type="RuleBase" id="RU003616"/>
    </source>
</evidence>
<dbReference type="EMBL" id="NRSJ01000016">
    <property type="protein sequence ID" value="MBK1704942.1"/>
    <property type="molecule type" value="Genomic_DNA"/>
</dbReference>
<organism evidence="6 7">
    <name type="scientific">Halochromatium glycolicum</name>
    <dbReference type="NCBI Taxonomy" id="85075"/>
    <lineage>
        <taxon>Bacteria</taxon>
        <taxon>Pseudomonadati</taxon>
        <taxon>Pseudomonadota</taxon>
        <taxon>Gammaproteobacteria</taxon>
        <taxon>Chromatiales</taxon>
        <taxon>Chromatiaceae</taxon>
        <taxon>Halochromatium</taxon>
    </lineage>
</organism>
<dbReference type="PROSITE" id="PS01031">
    <property type="entry name" value="SHSP"/>
    <property type="match status" value="1"/>
</dbReference>
<dbReference type="RefSeq" id="WP_200346155.1">
    <property type="nucleotide sequence ID" value="NZ_NRSJ01000016.1"/>
</dbReference>
<proteinExistence type="inferred from homology"/>
<dbReference type="Proteomes" id="UP001296776">
    <property type="component" value="Unassembled WGS sequence"/>
</dbReference>
<protein>
    <recommendedName>
        <fullName evidence="5">SHSP domain-containing protein</fullName>
    </recommendedName>
</protein>